<dbReference type="InterPro" id="IPR005334">
    <property type="entry name" value="Tctex-1-like"/>
</dbReference>
<dbReference type="GO" id="GO:0007018">
    <property type="term" value="P:microtubule-based movement"/>
    <property type="evidence" value="ECO:0007669"/>
    <property type="project" value="TreeGrafter"/>
</dbReference>
<feature type="compositionally biased region" description="Basic and acidic residues" evidence="2">
    <location>
        <begin position="1"/>
        <end position="14"/>
    </location>
</feature>
<evidence type="ECO:0000256" key="2">
    <source>
        <dbReference type="SAM" id="MobiDB-lite"/>
    </source>
</evidence>
<keyword evidence="3" id="KW-1185">Reference proteome</keyword>
<evidence type="ECO:0000313" key="4">
    <source>
        <dbReference type="RefSeq" id="XP_012686485.1"/>
    </source>
</evidence>
<sequence>MSGADKPRLVERRASLRKPSRRDLDRLRASNADIEVDDDDGHHTKGGSTVWKPKTKMACTYRMGPVRKFLPHVVKKRAQEILDKAFTDLAYDHDNCREVSDKVSTDTMAFVKEQAFDRYRYVVRVVVGEKKGQTVKIVGRALWDQEKDNFLTVTHENRHLYAVCTVFALYFE</sequence>
<dbReference type="GeneID" id="105903299"/>
<proteinExistence type="inferred from homology"/>
<name>A0A6P3W2L4_CLUHA</name>
<dbReference type="OrthoDB" id="10260741at2759"/>
<dbReference type="GO" id="GO:0045505">
    <property type="term" value="F:dynein intermediate chain binding"/>
    <property type="evidence" value="ECO:0007669"/>
    <property type="project" value="TreeGrafter"/>
</dbReference>
<comment type="similarity">
    <text evidence="1">Belongs to the dynein light chain Tctex-type family.</text>
</comment>
<dbReference type="Pfam" id="PF03645">
    <property type="entry name" value="Tctex-1"/>
    <property type="match status" value="1"/>
</dbReference>
<dbReference type="Gene3D" id="3.30.1140.40">
    <property type="entry name" value="Tctex-1"/>
    <property type="match status" value="1"/>
</dbReference>
<reference evidence="4" key="1">
    <citation type="submission" date="2025-08" db="UniProtKB">
        <authorList>
            <consortium name="RefSeq"/>
        </authorList>
    </citation>
    <scope>IDENTIFICATION</scope>
</reference>
<dbReference type="GO" id="GO:0005737">
    <property type="term" value="C:cytoplasm"/>
    <property type="evidence" value="ECO:0007669"/>
    <property type="project" value="TreeGrafter"/>
</dbReference>
<dbReference type="PANTHER" id="PTHR21255:SF55">
    <property type="entry name" value="DYNEIN LIGHT CHAIN TCTEX-TYPE 4"/>
    <property type="match status" value="1"/>
</dbReference>
<organism evidence="3 4">
    <name type="scientific">Clupea harengus</name>
    <name type="common">Atlantic herring</name>
    <dbReference type="NCBI Taxonomy" id="7950"/>
    <lineage>
        <taxon>Eukaryota</taxon>
        <taxon>Metazoa</taxon>
        <taxon>Chordata</taxon>
        <taxon>Craniata</taxon>
        <taxon>Vertebrata</taxon>
        <taxon>Euteleostomi</taxon>
        <taxon>Actinopterygii</taxon>
        <taxon>Neopterygii</taxon>
        <taxon>Teleostei</taxon>
        <taxon>Clupei</taxon>
        <taxon>Clupeiformes</taxon>
        <taxon>Clupeoidei</taxon>
        <taxon>Clupeidae</taxon>
        <taxon>Clupea</taxon>
    </lineage>
</organism>
<dbReference type="Proteomes" id="UP000515152">
    <property type="component" value="Chromosome 23"/>
</dbReference>
<evidence type="ECO:0000313" key="3">
    <source>
        <dbReference type="Proteomes" id="UP000515152"/>
    </source>
</evidence>
<feature type="region of interest" description="Disordered" evidence="2">
    <location>
        <begin position="1"/>
        <end position="29"/>
    </location>
</feature>
<dbReference type="AlphaFoldDB" id="A0A6P3W2L4"/>
<protein>
    <submittedName>
        <fullName evidence="4">Dynein light chain Tctex-type 5</fullName>
    </submittedName>
</protein>
<dbReference type="RefSeq" id="XP_012686485.1">
    <property type="nucleotide sequence ID" value="XM_012831031.3"/>
</dbReference>
<dbReference type="PANTHER" id="PTHR21255">
    <property type="entry name" value="T-COMPLEX-ASSOCIATED-TESTIS-EXPRESSED 1/ DYNEIN LIGHT CHAIN"/>
    <property type="match status" value="1"/>
</dbReference>
<dbReference type="KEGG" id="char:105903299"/>
<dbReference type="GO" id="GO:0005868">
    <property type="term" value="C:cytoplasmic dynein complex"/>
    <property type="evidence" value="ECO:0007669"/>
    <property type="project" value="TreeGrafter"/>
</dbReference>
<gene>
    <name evidence="4" type="primary">LOC105903299</name>
</gene>
<dbReference type="InterPro" id="IPR038586">
    <property type="entry name" value="Tctex-1-like_sf"/>
</dbReference>
<evidence type="ECO:0000256" key="1">
    <source>
        <dbReference type="ARBA" id="ARBA00005361"/>
    </source>
</evidence>
<accession>A0A6P3W2L4</accession>